<dbReference type="InterPro" id="IPR007219">
    <property type="entry name" value="XnlR_reg_dom"/>
</dbReference>
<comment type="subcellular location">
    <subcellularLocation>
        <location evidence="1">Nucleus</location>
    </subcellularLocation>
</comment>
<dbReference type="SUPFAM" id="SSF57701">
    <property type="entry name" value="Zn2/Cys6 DNA-binding domain"/>
    <property type="match status" value="1"/>
</dbReference>
<gene>
    <name evidence="6" type="ORF">UCREL1_11599</name>
</gene>
<dbReference type="GO" id="GO:0000981">
    <property type="term" value="F:DNA-binding transcription factor activity, RNA polymerase II-specific"/>
    <property type="evidence" value="ECO:0007669"/>
    <property type="project" value="InterPro"/>
</dbReference>
<keyword evidence="3" id="KW-0539">Nucleus</keyword>
<dbReference type="CDD" id="cd12148">
    <property type="entry name" value="fungal_TF_MHR"/>
    <property type="match status" value="1"/>
</dbReference>
<dbReference type="Gene3D" id="4.10.240.10">
    <property type="entry name" value="Zn(2)-C6 fungal-type DNA-binding domain"/>
    <property type="match status" value="1"/>
</dbReference>
<dbReference type="PANTHER" id="PTHR31001">
    <property type="entry name" value="UNCHARACTERIZED TRANSCRIPTIONAL REGULATORY PROTEIN"/>
    <property type="match status" value="1"/>
</dbReference>
<dbReference type="HOGENOM" id="CLU_591870_0_0_1"/>
<dbReference type="Pfam" id="PF00172">
    <property type="entry name" value="Zn_clus"/>
    <property type="match status" value="1"/>
</dbReference>
<dbReference type="SMART" id="SM00066">
    <property type="entry name" value="GAL4"/>
    <property type="match status" value="1"/>
</dbReference>
<evidence type="ECO:0000313" key="6">
    <source>
        <dbReference type="EMBL" id="EMR61478.1"/>
    </source>
</evidence>
<protein>
    <submittedName>
        <fullName evidence="6">Putative fungal specific transcription factor domain-containing protein</fullName>
    </submittedName>
</protein>
<dbReference type="InterPro" id="IPR001138">
    <property type="entry name" value="Zn2Cys6_DnaBD"/>
</dbReference>
<dbReference type="GO" id="GO:0008270">
    <property type="term" value="F:zinc ion binding"/>
    <property type="evidence" value="ECO:0007669"/>
    <property type="project" value="InterPro"/>
</dbReference>
<dbReference type="GO" id="GO:0005634">
    <property type="term" value="C:nucleus"/>
    <property type="evidence" value="ECO:0007669"/>
    <property type="project" value="UniProtKB-SubCell"/>
</dbReference>
<dbReference type="PROSITE" id="PS50048">
    <property type="entry name" value="ZN2_CY6_FUNGAL_2"/>
    <property type="match status" value="1"/>
</dbReference>
<dbReference type="KEGG" id="ela:UCREL1_11599"/>
<dbReference type="Pfam" id="PF04082">
    <property type="entry name" value="Fungal_trans"/>
    <property type="match status" value="1"/>
</dbReference>
<dbReference type="Proteomes" id="UP000012174">
    <property type="component" value="Unassembled WGS sequence"/>
</dbReference>
<dbReference type="AlphaFoldDB" id="M7SBD5"/>
<dbReference type="GO" id="GO:0003677">
    <property type="term" value="F:DNA binding"/>
    <property type="evidence" value="ECO:0007669"/>
    <property type="project" value="InterPro"/>
</dbReference>
<dbReference type="SMART" id="SM00906">
    <property type="entry name" value="Fungal_trans"/>
    <property type="match status" value="1"/>
</dbReference>
<evidence type="ECO:0000313" key="7">
    <source>
        <dbReference type="Proteomes" id="UP000012174"/>
    </source>
</evidence>
<dbReference type="OrthoDB" id="424974at2759"/>
<dbReference type="InterPro" id="IPR036864">
    <property type="entry name" value="Zn2-C6_fun-type_DNA-bd_sf"/>
</dbReference>
<name>M7SBD5_EUTLA</name>
<dbReference type="eggNOG" id="ENOG502REJ9">
    <property type="taxonomic scope" value="Eukaryota"/>
</dbReference>
<evidence type="ECO:0000256" key="4">
    <source>
        <dbReference type="SAM" id="MobiDB-lite"/>
    </source>
</evidence>
<dbReference type="InterPro" id="IPR050613">
    <property type="entry name" value="Sec_Metabolite_Reg"/>
</dbReference>
<dbReference type="PROSITE" id="PS00463">
    <property type="entry name" value="ZN2_CY6_FUNGAL_1"/>
    <property type="match status" value="1"/>
</dbReference>
<dbReference type="PANTHER" id="PTHR31001:SF40">
    <property type="entry name" value="ZN(II)2CYS6 TRANSCRIPTION FACTOR (EUROFUNG)"/>
    <property type="match status" value="1"/>
</dbReference>
<dbReference type="GO" id="GO:0006351">
    <property type="term" value="P:DNA-templated transcription"/>
    <property type="evidence" value="ECO:0007669"/>
    <property type="project" value="InterPro"/>
</dbReference>
<sequence length="462" mass="51302">MDRTDPPVAPSERPSGGTNKPVRRRNRMIHSCLPCRQRKIRCSKASPSCINCLKADRECLYISPRLDEVSQMRLAEIKEKQGSLERQLERDVARSSSAWKVGGGGNGGKEGGGPMRHSIVADGFRDDGDDEDRDLEFAPLAALDLTYDDDADSVGDMIDLGIRIGKMRITERIGGFSRPRISEEISASLSGKRPPGMNQQQGEGQLPTFDNMSDGGISDVSLPEYLRPGDQYIVPTSGLVFGQIGDQPSVLQFLPYRNAADRLMAQYFTAVHVVAPCSHRPSLEAAYASFWEEIHTGVEPRLSTQTVIFAALFSAILSSLKMGTETALSKANFLRTTKTETMQGFIMAEISRAHSVLLGAAVRMAECMGLHRDGEEYGLTPLETHVRRLLWHQLCFLDIRTCEAQGPRPVIRREDYDTKLPLNCDEEEITHAAAPAECADRWTTNTLPLIRFEINEMMRISE</sequence>
<feature type="region of interest" description="Disordered" evidence="4">
    <location>
        <begin position="95"/>
        <end position="115"/>
    </location>
</feature>
<evidence type="ECO:0000256" key="2">
    <source>
        <dbReference type="ARBA" id="ARBA00022723"/>
    </source>
</evidence>
<keyword evidence="7" id="KW-1185">Reference proteome</keyword>
<dbReference type="STRING" id="1287681.M7SBD5"/>
<dbReference type="CDD" id="cd00067">
    <property type="entry name" value="GAL4"/>
    <property type="match status" value="1"/>
</dbReference>
<dbReference type="EMBL" id="KB707612">
    <property type="protein sequence ID" value="EMR61478.1"/>
    <property type="molecule type" value="Genomic_DNA"/>
</dbReference>
<feature type="compositionally biased region" description="Gly residues" evidence="4">
    <location>
        <begin position="101"/>
        <end position="114"/>
    </location>
</feature>
<evidence type="ECO:0000256" key="3">
    <source>
        <dbReference type="ARBA" id="ARBA00023242"/>
    </source>
</evidence>
<feature type="domain" description="Zn(2)-C6 fungal-type" evidence="5">
    <location>
        <begin position="31"/>
        <end position="61"/>
    </location>
</feature>
<reference evidence="7" key="1">
    <citation type="journal article" date="2013" name="Genome Announc.">
        <title>Draft genome sequence of the grapevine dieback fungus Eutypa lata UCR-EL1.</title>
        <authorList>
            <person name="Blanco-Ulate B."/>
            <person name="Rolshausen P.E."/>
            <person name="Cantu D."/>
        </authorList>
    </citation>
    <scope>NUCLEOTIDE SEQUENCE [LARGE SCALE GENOMIC DNA]</scope>
    <source>
        <strain evidence="7">UCR-EL1</strain>
    </source>
</reference>
<keyword evidence="2" id="KW-0479">Metal-binding</keyword>
<evidence type="ECO:0000259" key="5">
    <source>
        <dbReference type="PROSITE" id="PS50048"/>
    </source>
</evidence>
<accession>M7SBD5</accession>
<feature type="region of interest" description="Disordered" evidence="4">
    <location>
        <begin position="1"/>
        <end position="25"/>
    </location>
</feature>
<evidence type="ECO:0000256" key="1">
    <source>
        <dbReference type="ARBA" id="ARBA00004123"/>
    </source>
</evidence>
<organism evidence="6 7">
    <name type="scientific">Eutypa lata (strain UCR-EL1)</name>
    <name type="common">Grapevine dieback disease fungus</name>
    <name type="synonym">Eutypa armeniacae</name>
    <dbReference type="NCBI Taxonomy" id="1287681"/>
    <lineage>
        <taxon>Eukaryota</taxon>
        <taxon>Fungi</taxon>
        <taxon>Dikarya</taxon>
        <taxon>Ascomycota</taxon>
        <taxon>Pezizomycotina</taxon>
        <taxon>Sordariomycetes</taxon>
        <taxon>Xylariomycetidae</taxon>
        <taxon>Xylariales</taxon>
        <taxon>Diatrypaceae</taxon>
        <taxon>Eutypa</taxon>
    </lineage>
</organism>
<proteinExistence type="predicted"/>